<dbReference type="InterPro" id="IPR050640">
    <property type="entry name" value="Bact_2-comp_sensor_kinase"/>
</dbReference>
<dbReference type="Gene3D" id="6.10.340.10">
    <property type="match status" value="1"/>
</dbReference>
<organism evidence="7 8">
    <name type="scientific">Clostridium fungisolvens</name>
    <dbReference type="NCBI Taxonomy" id="1604897"/>
    <lineage>
        <taxon>Bacteria</taxon>
        <taxon>Bacillati</taxon>
        <taxon>Bacillota</taxon>
        <taxon>Clostridia</taxon>
        <taxon>Eubacteriales</taxon>
        <taxon>Clostridiaceae</taxon>
        <taxon>Clostridium</taxon>
    </lineage>
</organism>
<keyword evidence="2" id="KW-0597">Phosphoprotein</keyword>
<dbReference type="EMBL" id="BLZR01000001">
    <property type="protein sequence ID" value="GFP77686.1"/>
    <property type="molecule type" value="Genomic_DNA"/>
</dbReference>
<dbReference type="PROSITE" id="PS50885">
    <property type="entry name" value="HAMP"/>
    <property type="match status" value="1"/>
</dbReference>
<keyword evidence="5" id="KW-0472">Membrane</keyword>
<feature type="domain" description="HAMP" evidence="6">
    <location>
        <begin position="332"/>
        <end position="384"/>
    </location>
</feature>
<dbReference type="Proteomes" id="UP000580568">
    <property type="component" value="Unassembled WGS sequence"/>
</dbReference>
<dbReference type="GO" id="GO:0016020">
    <property type="term" value="C:membrane"/>
    <property type="evidence" value="ECO:0007669"/>
    <property type="project" value="UniProtKB-SubCell"/>
</dbReference>
<dbReference type="InterPro" id="IPR010559">
    <property type="entry name" value="Sig_transdc_His_kin_internal"/>
</dbReference>
<dbReference type="InterPro" id="IPR036890">
    <property type="entry name" value="HATPase_C_sf"/>
</dbReference>
<evidence type="ECO:0000256" key="3">
    <source>
        <dbReference type="ARBA" id="ARBA00022679"/>
    </source>
</evidence>
<accession>A0A6V8SLP6</accession>
<comment type="subcellular location">
    <subcellularLocation>
        <location evidence="1">Membrane</location>
    </subcellularLocation>
</comment>
<dbReference type="PANTHER" id="PTHR34220">
    <property type="entry name" value="SENSOR HISTIDINE KINASE YPDA"/>
    <property type="match status" value="1"/>
</dbReference>
<evidence type="ECO:0000313" key="8">
    <source>
        <dbReference type="Proteomes" id="UP000580568"/>
    </source>
</evidence>
<reference evidence="7 8" key="1">
    <citation type="submission" date="2020-07" db="EMBL/GenBank/DDBJ databases">
        <title>A new beta-1,3-glucan-decomposing anaerobic bacterium isolated from anoxic soil subjected to biological soil disinfestation.</title>
        <authorList>
            <person name="Ueki A."/>
            <person name="Tonouchi A."/>
        </authorList>
    </citation>
    <scope>NUCLEOTIDE SEQUENCE [LARGE SCALE GENOMIC DNA]</scope>
    <source>
        <strain evidence="7 8">TW1</strain>
    </source>
</reference>
<proteinExistence type="predicted"/>
<comment type="caution">
    <text evidence="7">The sequence shown here is derived from an EMBL/GenBank/DDBJ whole genome shotgun (WGS) entry which is preliminary data.</text>
</comment>
<dbReference type="Pfam" id="PF06580">
    <property type="entry name" value="His_kinase"/>
    <property type="match status" value="1"/>
</dbReference>
<dbReference type="PANTHER" id="PTHR34220:SF7">
    <property type="entry name" value="SENSOR HISTIDINE KINASE YPDA"/>
    <property type="match status" value="1"/>
</dbReference>
<keyword evidence="8" id="KW-1185">Reference proteome</keyword>
<dbReference type="SUPFAM" id="SSF158472">
    <property type="entry name" value="HAMP domain-like"/>
    <property type="match status" value="1"/>
</dbReference>
<feature type="transmembrane region" description="Helical" evidence="5">
    <location>
        <begin position="25"/>
        <end position="45"/>
    </location>
</feature>
<evidence type="ECO:0000256" key="1">
    <source>
        <dbReference type="ARBA" id="ARBA00004370"/>
    </source>
</evidence>
<evidence type="ECO:0000313" key="7">
    <source>
        <dbReference type="EMBL" id="GFP77686.1"/>
    </source>
</evidence>
<keyword evidence="5" id="KW-1133">Transmembrane helix</keyword>
<evidence type="ECO:0000256" key="5">
    <source>
        <dbReference type="SAM" id="Phobius"/>
    </source>
</evidence>
<dbReference type="SMART" id="SM00304">
    <property type="entry name" value="HAMP"/>
    <property type="match status" value="1"/>
</dbReference>
<name>A0A6V8SLP6_9CLOT</name>
<keyword evidence="3" id="KW-0808">Transferase</keyword>
<dbReference type="SUPFAM" id="SSF55874">
    <property type="entry name" value="ATPase domain of HSP90 chaperone/DNA topoisomerase II/histidine kinase"/>
    <property type="match status" value="1"/>
</dbReference>
<protein>
    <recommendedName>
        <fullName evidence="6">HAMP domain-containing protein</fullName>
    </recommendedName>
</protein>
<dbReference type="CDD" id="cd06225">
    <property type="entry name" value="HAMP"/>
    <property type="match status" value="1"/>
</dbReference>
<dbReference type="GO" id="GO:0000155">
    <property type="term" value="F:phosphorelay sensor kinase activity"/>
    <property type="evidence" value="ECO:0007669"/>
    <property type="project" value="InterPro"/>
</dbReference>
<evidence type="ECO:0000256" key="4">
    <source>
        <dbReference type="ARBA" id="ARBA00022777"/>
    </source>
</evidence>
<keyword evidence="5" id="KW-0812">Transmembrane</keyword>
<dbReference type="Pfam" id="PF00672">
    <property type="entry name" value="HAMP"/>
    <property type="match status" value="1"/>
</dbReference>
<keyword evidence="4" id="KW-0418">Kinase</keyword>
<dbReference type="RefSeq" id="WP_183279050.1">
    <property type="nucleotide sequence ID" value="NZ_BLZR01000001.1"/>
</dbReference>
<gene>
    <name evidence="7" type="ORF">bsdtw1_03846</name>
</gene>
<dbReference type="Pfam" id="PF02518">
    <property type="entry name" value="HATPase_c"/>
    <property type="match status" value="1"/>
</dbReference>
<dbReference type="InterPro" id="IPR003594">
    <property type="entry name" value="HATPase_dom"/>
</dbReference>
<evidence type="ECO:0000259" key="6">
    <source>
        <dbReference type="PROSITE" id="PS50885"/>
    </source>
</evidence>
<dbReference type="InterPro" id="IPR003660">
    <property type="entry name" value="HAMP_dom"/>
</dbReference>
<dbReference type="AlphaFoldDB" id="A0A6V8SLP6"/>
<dbReference type="Gene3D" id="3.30.565.10">
    <property type="entry name" value="Histidine kinase-like ATPase, C-terminal domain"/>
    <property type="match status" value="1"/>
</dbReference>
<feature type="transmembrane region" description="Helical" evidence="5">
    <location>
        <begin position="308"/>
        <end position="330"/>
    </location>
</feature>
<sequence>MSYLKKRLVKFNINYMNLSIKNKILIFYVCILSIICLILGGYSYLVASKSLKDEVTSINIKDINQTADSINFLQKDVTDLSTFICLNPLIQSLVTTNESSDEYEKFTKYGLEPLNILLASKDYISFIVIYGDKGSKYYLSKDGSNGLSSYDAVKKSEVYKDAHELKGAPLWVNIGSKNNILISDNRSPKIAMVRTIIDTNTLQESGLMVICINTSFIENLYSQGLKGSDSIALIDNKNNIISSKDTKKYLNDTNINYVFSKLSEVNRYENLNLSGSDLLATSSVIKESNWKLISLTSQVEMFKSLNSIMTMTLTVIGFCLIISFFISIFVSSKLTNPIKQLLASMRRVKSGNFKEKVDYKFNDEIGMLVYQYNDMIDNIQNLINRVYKLQLKEKEAELKALQAQINPHFLYNTLDMIFWKSEKAKQTEISEMVYALSKLFRTTLNNGQDFILVKSEKEFIENYLLLQGKRFRNKLEYSVAIDDDILCYSIPKLIIQPFVENAIIHGTEADSDKSYISVTGSVVEENLVFSIEDNGNGIDDETMNSLLNSNSNNTNHINKQKGYAIGNVNQRLSLYYGENYSLNMESKTGQGTKIMISIPIKDISL</sequence>
<evidence type="ECO:0000256" key="2">
    <source>
        <dbReference type="ARBA" id="ARBA00022553"/>
    </source>
</evidence>